<dbReference type="InterPro" id="IPR056085">
    <property type="entry name" value="DUF7668"/>
</dbReference>
<evidence type="ECO:0000259" key="1">
    <source>
        <dbReference type="Pfam" id="PF24705"/>
    </source>
</evidence>
<organism evidence="2 3">
    <name type="scientific">Capnocytophaga granulosa</name>
    <dbReference type="NCBI Taxonomy" id="45242"/>
    <lineage>
        <taxon>Bacteria</taxon>
        <taxon>Pseudomonadati</taxon>
        <taxon>Bacteroidota</taxon>
        <taxon>Flavobacteriia</taxon>
        <taxon>Flavobacteriales</taxon>
        <taxon>Flavobacteriaceae</taxon>
        <taxon>Capnocytophaga</taxon>
    </lineage>
</organism>
<dbReference type="AlphaFoldDB" id="A0A1H2WC20"/>
<dbReference type="RefSeq" id="WP_016420680.1">
    <property type="nucleotide sequence ID" value="NZ_FNND01000004.1"/>
</dbReference>
<evidence type="ECO:0000313" key="3">
    <source>
        <dbReference type="Proteomes" id="UP000182771"/>
    </source>
</evidence>
<dbReference type="Proteomes" id="UP000182771">
    <property type="component" value="Unassembled WGS sequence"/>
</dbReference>
<gene>
    <name evidence="2" type="ORF">SAMN05444420_10438</name>
</gene>
<feature type="domain" description="DUF7668" evidence="1">
    <location>
        <begin position="18"/>
        <end position="113"/>
    </location>
</feature>
<sequence length="113" mass="13159">MDLELSTFIPIIKEMVYHISIDDYASIERKGQNGDILVEDLAYVIHLYPYKIIPLPDEAFDLAESYFIEEKKSLDVYIPFWTKEEGRSDLILALSCYMNDGIKEVIIYDVFVP</sequence>
<accession>A0A1H2WC20</accession>
<name>A0A1H2WC20_9FLAO</name>
<dbReference type="Pfam" id="PF24705">
    <property type="entry name" value="DUF7668"/>
    <property type="match status" value="1"/>
</dbReference>
<proteinExistence type="predicted"/>
<dbReference type="OrthoDB" id="1149888at2"/>
<evidence type="ECO:0000313" key="2">
    <source>
        <dbReference type="EMBL" id="SDW78078.1"/>
    </source>
</evidence>
<dbReference type="EMBL" id="FNND01000004">
    <property type="protein sequence ID" value="SDW78078.1"/>
    <property type="molecule type" value="Genomic_DNA"/>
</dbReference>
<reference evidence="2 3" key="1">
    <citation type="submission" date="2016-10" db="EMBL/GenBank/DDBJ databases">
        <authorList>
            <person name="Varghese N."/>
            <person name="Submissions S."/>
        </authorList>
    </citation>
    <scope>NUCLEOTIDE SEQUENCE [LARGE SCALE GENOMIC DNA]</scope>
    <source>
        <strain evidence="2 3">DSM 11449</strain>
    </source>
</reference>
<comment type="caution">
    <text evidence="2">The sequence shown here is derived from an EMBL/GenBank/DDBJ whole genome shotgun (WGS) entry which is preliminary data.</text>
</comment>
<dbReference type="GeneID" id="85017441"/>
<protein>
    <recommendedName>
        <fullName evidence="1">DUF7668 domain-containing protein</fullName>
    </recommendedName>
</protein>
<keyword evidence="3" id="KW-1185">Reference proteome</keyword>